<evidence type="ECO:0000313" key="8">
    <source>
        <dbReference type="Proteomes" id="UP001165653"/>
    </source>
</evidence>
<evidence type="ECO:0000313" key="7">
    <source>
        <dbReference type="EMBL" id="MCW1915037.1"/>
    </source>
</evidence>
<evidence type="ECO:0000259" key="6">
    <source>
        <dbReference type="Pfam" id="PF08323"/>
    </source>
</evidence>
<evidence type="ECO:0000256" key="3">
    <source>
        <dbReference type="ARBA" id="ARBA00022676"/>
    </source>
</evidence>
<dbReference type="Proteomes" id="UP001165653">
    <property type="component" value="Unassembled WGS sequence"/>
</dbReference>
<evidence type="ECO:0000256" key="4">
    <source>
        <dbReference type="ARBA" id="ARBA00022679"/>
    </source>
</evidence>
<dbReference type="EMBL" id="JAPDDR010000008">
    <property type="protein sequence ID" value="MCW1915037.1"/>
    <property type="molecule type" value="Genomic_DNA"/>
</dbReference>
<comment type="caution">
    <text evidence="7">The sequence shown here is derived from an EMBL/GenBank/DDBJ whole genome shotgun (WGS) entry which is preliminary data.</text>
</comment>
<dbReference type="InterPro" id="IPR013534">
    <property type="entry name" value="Starch_synth_cat_dom"/>
</dbReference>
<dbReference type="EC" id="2.4.1.21" evidence="2"/>
<dbReference type="PANTHER" id="PTHR45825:SF11">
    <property type="entry name" value="ALPHA AMYLASE DOMAIN-CONTAINING PROTEIN"/>
    <property type="match status" value="1"/>
</dbReference>
<dbReference type="CDD" id="cd03791">
    <property type="entry name" value="GT5_Glycogen_synthase_DULL1-like"/>
    <property type="match status" value="1"/>
</dbReference>
<accession>A0ABT3G5D1</accession>
<dbReference type="InterPro" id="IPR001296">
    <property type="entry name" value="Glyco_trans_1"/>
</dbReference>
<organism evidence="7 8">
    <name type="scientific">Luteolibacter rhizosphaerae</name>
    <dbReference type="NCBI Taxonomy" id="2989719"/>
    <lineage>
        <taxon>Bacteria</taxon>
        <taxon>Pseudomonadati</taxon>
        <taxon>Verrucomicrobiota</taxon>
        <taxon>Verrucomicrobiia</taxon>
        <taxon>Verrucomicrobiales</taxon>
        <taxon>Verrucomicrobiaceae</taxon>
        <taxon>Luteolibacter</taxon>
    </lineage>
</organism>
<keyword evidence="4" id="KW-0808">Transferase</keyword>
<keyword evidence="8" id="KW-1185">Reference proteome</keyword>
<name>A0ABT3G5D1_9BACT</name>
<feature type="domain" description="Starch synthase catalytic" evidence="6">
    <location>
        <begin position="33"/>
        <end position="231"/>
    </location>
</feature>
<gene>
    <name evidence="7" type="ORF">OJ996_15730</name>
</gene>
<dbReference type="Pfam" id="PF00534">
    <property type="entry name" value="Glycos_transf_1"/>
    <property type="match status" value="1"/>
</dbReference>
<dbReference type="SUPFAM" id="SSF53756">
    <property type="entry name" value="UDP-Glycosyltransferase/glycogen phosphorylase"/>
    <property type="match status" value="1"/>
</dbReference>
<sequence length="498" mass="56055">MSQNPPRRPRILVVTPEITYLPEGMGNLAQRMCAKAGGLADVSASLVKALYDQGADVHVALPNYRRMFHLDVASVFDNEFEKVSRALPEQRIHLAEDRVFYHRSSVYGAENHLIALAFQREVINHTIPQVRPDLIHCNDWMTGLIPAVAKRHGIASLFTVHNIHSEHLTLAQIEDRGIDAADFWQHLFYRRAPWTYEESRGNNPVDLLTSGIFAADHVNTVSPTFLKEIVEGGHHFIPDAIRNELRGKVHSDCATGILNAPDAGFDPETDSYLTHHFTPQTHPEGKRKNKLEIQERLGLEGDPDIPLFYWPSRLDPVQKGCQLLTEILFDLVSNKRMQIAVVASGSFQKHFKNIVKMHNLFASVAVHDFDERLSHLAYAGSDFIFMPSSFEPCGLPQMIAPKYGSLTIAHDTGGLHDTVEPLDVPGNRGNGFLFKHFNADGLRWAIEEALRFHALPAEEKARQTARVMAESSARFNHETTAADYIRRYEQMLKTPVTA</sequence>
<feature type="domain" description="Glycosyl transferase family 1" evidence="5">
    <location>
        <begin position="308"/>
        <end position="456"/>
    </location>
</feature>
<evidence type="ECO:0000259" key="5">
    <source>
        <dbReference type="Pfam" id="PF00534"/>
    </source>
</evidence>
<proteinExistence type="predicted"/>
<evidence type="ECO:0000256" key="1">
    <source>
        <dbReference type="ARBA" id="ARBA00001478"/>
    </source>
</evidence>
<protein>
    <recommendedName>
        <fullName evidence="2">starch synthase</fullName>
        <ecNumber evidence="2">2.4.1.21</ecNumber>
    </recommendedName>
</protein>
<comment type="catalytic activity">
    <reaction evidence="1">
        <text>[(1-&gt;4)-alpha-D-glucosyl](n) + ADP-alpha-D-glucose = [(1-&gt;4)-alpha-D-glucosyl](n+1) + ADP + H(+)</text>
        <dbReference type="Rhea" id="RHEA:18189"/>
        <dbReference type="Rhea" id="RHEA-COMP:9584"/>
        <dbReference type="Rhea" id="RHEA-COMP:9587"/>
        <dbReference type="ChEBI" id="CHEBI:15378"/>
        <dbReference type="ChEBI" id="CHEBI:15444"/>
        <dbReference type="ChEBI" id="CHEBI:57498"/>
        <dbReference type="ChEBI" id="CHEBI:456216"/>
        <dbReference type="EC" id="2.4.1.21"/>
    </reaction>
</comment>
<evidence type="ECO:0000256" key="2">
    <source>
        <dbReference type="ARBA" id="ARBA00012588"/>
    </source>
</evidence>
<dbReference type="PANTHER" id="PTHR45825">
    <property type="entry name" value="GRANULE-BOUND STARCH SYNTHASE 1, CHLOROPLASTIC/AMYLOPLASTIC"/>
    <property type="match status" value="1"/>
</dbReference>
<keyword evidence="3" id="KW-0328">Glycosyltransferase</keyword>
<dbReference type="Pfam" id="PF08323">
    <property type="entry name" value="Glyco_transf_5"/>
    <property type="match status" value="1"/>
</dbReference>
<reference evidence="7" key="1">
    <citation type="submission" date="2022-10" db="EMBL/GenBank/DDBJ databases">
        <title>Luteolibacter sp. GHJ8, whole genome shotgun sequencing project.</title>
        <authorList>
            <person name="Zhao G."/>
            <person name="Shen L."/>
        </authorList>
    </citation>
    <scope>NUCLEOTIDE SEQUENCE</scope>
    <source>
        <strain evidence="7">GHJ8</strain>
    </source>
</reference>
<dbReference type="Gene3D" id="3.40.50.2000">
    <property type="entry name" value="Glycogen Phosphorylase B"/>
    <property type="match status" value="2"/>
</dbReference>
<dbReference type="RefSeq" id="WP_264514580.1">
    <property type="nucleotide sequence ID" value="NZ_JAPDDR010000008.1"/>
</dbReference>